<dbReference type="InParanoid" id="F4RGT9"/>
<evidence type="ECO:0000256" key="2">
    <source>
        <dbReference type="SAM" id="SignalP"/>
    </source>
</evidence>
<reference evidence="4" key="1">
    <citation type="journal article" date="2011" name="Proc. Natl. Acad. Sci. U.S.A.">
        <title>Obligate biotrophy features unraveled by the genomic analysis of rust fungi.</title>
        <authorList>
            <person name="Duplessis S."/>
            <person name="Cuomo C.A."/>
            <person name="Lin Y.-C."/>
            <person name="Aerts A."/>
            <person name="Tisserant E."/>
            <person name="Veneault-Fourrey C."/>
            <person name="Joly D.L."/>
            <person name="Hacquard S."/>
            <person name="Amselem J."/>
            <person name="Cantarel B.L."/>
            <person name="Chiu R."/>
            <person name="Coutinho P.M."/>
            <person name="Feau N."/>
            <person name="Field M."/>
            <person name="Frey P."/>
            <person name="Gelhaye E."/>
            <person name="Goldberg J."/>
            <person name="Grabherr M.G."/>
            <person name="Kodira C.D."/>
            <person name="Kohler A."/>
            <person name="Kuees U."/>
            <person name="Lindquist E.A."/>
            <person name="Lucas S.M."/>
            <person name="Mago R."/>
            <person name="Mauceli E."/>
            <person name="Morin E."/>
            <person name="Murat C."/>
            <person name="Pangilinan J.L."/>
            <person name="Park R."/>
            <person name="Pearson M."/>
            <person name="Quesneville H."/>
            <person name="Rouhier N."/>
            <person name="Sakthikumar S."/>
            <person name="Salamov A.A."/>
            <person name="Schmutz J."/>
            <person name="Selles B."/>
            <person name="Shapiro H."/>
            <person name="Tanguay P."/>
            <person name="Tuskan G.A."/>
            <person name="Henrissat B."/>
            <person name="Van de Peer Y."/>
            <person name="Rouze P."/>
            <person name="Ellis J.G."/>
            <person name="Dodds P.N."/>
            <person name="Schein J.E."/>
            <person name="Zhong S."/>
            <person name="Hamelin R.C."/>
            <person name="Grigoriev I.V."/>
            <person name="Szabo L.J."/>
            <person name="Martin F."/>
        </authorList>
    </citation>
    <scope>NUCLEOTIDE SEQUENCE [LARGE SCALE GENOMIC DNA]</scope>
    <source>
        <strain evidence="4">98AG31 / pathotype 3-4-7</strain>
    </source>
</reference>
<feature type="compositionally biased region" description="Basic and acidic residues" evidence="1">
    <location>
        <begin position="30"/>
        <end position="44"/>
    </location>
</feature>
<dbReference type="KEGG" id="mlr:MELLADRAFT_105160"/>
<keyword evidence="2" id="KW-0732">Signal</keyword>
<dbReference type="Proteomes" id="UP000001072">
    <property type="component" value="Unassembled WGS sequence"/>
</dbReference>
<accession>F4RGT9</accession>
<evidence type="ECO:0000313" key="4">
    <source>
        <dbReference type="Proteomes" id="UP000001072"/>
    </source>
</evidence>
<gene>
    <name evidence="3" type="ORF">MELLADRAFT_105160</name>
</gene>
<name>F4RGT9_MELLP</name>
<evidence type="ECO:0000256" key="1">
    <source>
        <dbReference type="SAM" id="MobiDB-lite"/>
    </source>
</evidence>
<dbReference type="RefSeq" id="XP_007408395.1">
    <property type="nucleotide sequence ID" value="XM_007408333.1"/>
</dbReference>
<keyword evidence="4" id="KW-1185">Reference proteome</keyword>
<dbReference type="EMBL" id="GL883101">
    <property type="protein sequence ID" value="EGG08197.1"/>
    <property type="molecule type" value="Genomic_DNA"/>
</dbReference>
<evidence type="ECO:0000313" key="3">
    <source>
        <dbReference type="EMBL" id="EGG08197.1"/>
    </source>
</evidence>
<dbReference type="AlphaFoldDB" id="F4RGT9"/>
<organism evidence="4">
    <name type="scientific">Melampsora larici-populina (strain 98AG31 / pathotype 3-4-7)</name>
    <name type="common">Poplar leaf rust fungus</name>
    <dbReference type="NCBI Taxonomy" id="747676"/>
    <lineage>
        <taxon>Eukaryota</taxon>
        <taxon>Fungi</taxon>
        <taxon>Dikarya</taxon>
        <taxon>Basidiomycota</taxon>
        <taxon>Pucciniomycotina</taxon>
        <taxon>Pucciniomycetes</taxon>
        <taxon>Pucciniales</taxon>
        <taxon>Melampsoraceae</taxon>
        <taxon>Melampsora</taxon>
    </lineage>
</organism>
<dbReference type="VEuPathDB" id="FungiDB:MELLADRAFT_105160"/>
<proteinExistence type="predicted"/>
<feature type="chain" id="PRO_5003320780" evidence="2">
    <location>
        <begin position="19"/>
        <end position="174"/>
    </location>
</feature>
<feature type="signal peptide" evidence="2">
    <location>
        <begin position="1"/>
        <end position="18"/>
    </location>
</feature>
<sequence>MKWFIFLGLVLQVLFVMGYPESNLRLEGRDSSGLESIHPKELSKRSTAPSNPVVCPGQEGKPFVYDLKVFGKMVTALISRPASCVYFSNLGMYVETLEGEPAMFHDSSPSMVRNYYGALISDNCQVTRPVKLKSNPPPSTDDHLVIMIIFYDTYSDSKQVMTCDKATEDDMRSV</sequence>
<dbReference type="GeneID" id="18922516"/>
<protein>
    <submittedName>
        <fullName evidence="3">Secreted protein</fullName>
    </submittedName>
</protein>
<feature type="region of interest" description="Disordered" evidence="1">
    <location>
        <begin position="30"/>
        <end position="52"/>
    </location>
</feature>
<dbReference type="HOGENOM" id="CLU_131072_0_0_1"/>